<name>A0A8H2PRF2_ACIRA</name>
<reference evidence="3 4" key="1">
    <citation type="submission" date="2019-06" db="EMBL/GenBank/DDBJ databases">
        <title>Genome of Acinetobacter radioresistens APH1, a phenol degrading strain.</title>
        <authorList>
            <person name="Liu Y."/>
        </authorList>
    </citation>
    <scope>NUCLEOTIDE SEQUENCE [LARGE SCALE GENOMIC DNA]</scope>
    <source>
        <strain evidence="3 4">APH1</strain>
    </source>
</reference>
<feature type="coiled-coil region" evidence="1">
    <location>
        <begin position="36"/>
        <end position="63"/>
    </location>
</feature>
<keyword evidence="2" id="KW-0472">Membrane</keyword>
<evidence type="ECO:0000256" key="2">
    <source>
        <dbReference type="SAM" id="Phobius"/>
    </source>
</evidence>
<dbReference type="AlphaFoldDB" id="A0A8H2PRF2"/>
<keyword evidence="2" id="KW-0812">Transmembrane</keyword>
<dbReference type="InterPro" id="IPR012902">
    <property type="entry name" value="N_methyl_site"/>
</dbReference>
<proteinExistence type="predicted"/>
<keyword evidence="1" id="KW-0175">Coiled coil</keyword>
<dbReference type="Gene3D" id="3.30.700.10">
    <property type="entry name" value="Glycoprotein, Type 4 Pilin"/>
    <property type="match status" value="1"/>
</dbReference>
<dbReference type="SUPFAM" id="SSF54523">
    <property type="entry name" value="Pili subunits"/>
    <property type="match status" value="1"/>
</dbReference>
<organism evidence="3 4">
    <name type="scientific">Acinetobacter radioresistens</name>
    <dbReference type="NCBI Taxonomy" id="40216"/>
    <lineage>
        <taxon>Bacteria</taxon>
        <taxon>Pseudomonadati</taxon>
        <taxon>Pseudomonadota</taxon>
        <taxon>Gammaproteobacteria</taxon>
        <taxon>Moraxellales</taxon>
        <taxon>Moraxellaceae</taxon>
        <taxon>Acinetobacter</taxon>
    </lineage>
</organism>
<dbReference type="EMBL" id="VFBM01000006">
    <property type="protein sequence ID" value="TNX91833.1"/>
    <property type="molecule type" value="Genomic_DNA"/>
</dbReference>
<keyword evidence="2" id="KW-1133">Transmembrane helix</keyword>
<accession>A0A8H2PRF2</accession>
<dbReference type="Pfam" id="PF07963">
    <property type="entry name" value="N_methyl"/>
    <property type="match status" value="1"/>
</dbReference>
<dbReference type="NCBIfam" id="TIGR02532">
    <property type="entry name" value="IV_pilin_GFxxxE"/>
    <property type="match status" value="1"/>
</dbReference>
<feature type="transmembrane region" description="Helical" evidence="2">
    <location>
        <begin position="12"/>
        <end position="34"/>
    </location>
</feature>
<dbReference type="PROSITE" id="PS00409">
    <property type="entry name" value="PROKAR_NTER_METHYL"/>
    <property type="match status" value="1"/>
</dbReference>
<comment type="caution">
    <text evidence="3">The sequence shown here is derived from an EMBL/GenBank/DDBJ whole genome shotgun (WGS) entry which is preliminary data.</text>
</comment>
<evidence type="ECO:0000313" key="4">
    <source>
        <dbReference type="Proteomes" id="UP000314285"/>
    </source>
</evidence>
<dbReference type="Proteomes" id="UP000314285">
    <property type="component" value="Unassembled WGS sequence"/>
</dbReference>
<sequence>MQLKRGFTLVELMVTIAVIAILATIAAPSMNNLIAKQRLNSAIRELSNTLGKARSQAALLRIEVTVILNTDNSNTANTFYWNPVDYNRLISSTSNITFNPDGTVKNSLGDIDFIVCNSKTKTTKTITLTKIGTQYIKPEGTCT</sequence>
<evidence type="ECO:0000313" key="3">
    <source>
        <dbReference type="EMBL" id="TNX91833.1"/>
    </source>
</evidence>
<dbReference type="RefSeq" id="WP_034669849.1">
    <property type="nucleotide sequence ID" value="NZ_CP157451.1"/>
</dbReference>
<evidence type="ECO:0000256" key="1">
    <source>
        <dbReference type="SAM" id="Coils"/>
    </source>
</evidence>
<protein>
    <submittedName>
        <fullName evidence="3">Prepilin-type N-terminal cleavage/methylation domain-containing protein</fullName>
    </submittedName>
</protein>
<gene>
    <name evidence="3" type="ORF">FHY67_09805</name>
</gene>
<dbReference type="InterPro" id="IPR045584">
    <property type="entry name" value="Pilin-like"/>
</dbReference>